<protein>
    <submittedName>
        <fullName evidence="2">Uncharacterized protein</fullName>
    </submittedName>
</protein>
<feature type="compositionally biased region" description="Basic and acidic residues" evidence="1">
    <location>
        <begin position="20"/>
        <end position="31"/>
    </location>
</feature>
<organism evidence="2 3">
    <name type="scientific">Cupriavidus basilensis</name>
    <dbReference type="NCBI Taxonomy" id="68895"/>
    <lineage>
        <taxon>Bacteria</taxon>
        <taxon>Pseudomonadati</taxon>
        <taxon>Pseudomonadota</taxon>
        <taxon>Betaproteobacteria</taxon>
        <taxon>Burkholderiales</taxon>
        <taxon>Burkholderiaceae</taxon>
        <taxon>Cupriavidus</taxon>
    </lineage>
</organism>
<comment type="caution">
    <text evidence="2">The sequence shown here is derived from an EMBL/GenBank/DDBJ whole genome shotgun (WGS) entry which is preliminary data.</text>
</comment>
<evidence type="ECO:0000256" key="1">
    <source>
        <dbReference type="SAM" id="MobiDB-lite"/>
    </source>
</evidence>
<feature type="region of interest" description="Disordered" evidence="1">
    <location>
        <begin position="20"/>
        <end position="43"/>
    </location>
</feature>
<keyword evidence="3" id="KW-1185">Reference proteome</keyword>
<evidence type="ECO:0000313" key="3">
    <source>
        <dbReference type="Proteomes" id="UP001216674"/>
    </source>
</evidence>
<reference evidence="2 3" key="1">
    <citation type="submission" date="2023-03" db="EMBL/GenBank/DDBJ databases">
        <title>Draft assemblies of triclosan tolerant bacteria isolated from returned activated sludge.</title>
        <authorList>
            <person name="Van Hamelsveld S."/>
        </authorList>
    </citation>
    <scope>NUCLEOTIDE SEQUENCE [LARGE SCALE GENOMIC DNA]</scope>
    <source>
        <strain evidence="2 3">GW210010_S58</strain>
    </source>
</reference>
<sequence length="140" mass="15042">MRQSSLAVAYASVPRRRLSRVDARSDARTDSRAASPAQSRIGAASATPPLLAADTACSWIRLRLAVASSQVFALRQSLHRAIGQLARVYVVEVDHRHGETTLHVEVERGGRDAAMHAIMIALPAAEFGVTTQLGQDHAAH</sequence>
<dbReference type="EMBL" id="JARJLM010000490">
    <property type="protein sequence ID" value="MDF3837228.1"/>
    <property type="molecule type" value="Genomic_DNA"/>
</dbReference>
<accession>A0ABT6AXB2</accession>
<dbReference type="RefSeq" id="WP_276267497.1">
    <property type="nucleotide sequence ID" value="NZ_JARJLM010000490.1"/>
</dbReference>
<dbReference type="Proteomes" id="UP001216674">
    <property type="component" value="Unassembled WGS sequence"/>
</dbReference>
<evidence type="ECO:0000313" key="2">
    <source>
        <dbReference type="EMBL" id="MDF3837228.1"/>
    </source>
</evidence>
<gene>
    <name evidence="2" type="ORF">P3W85_30365</name>
</gene>
<name>A0ABT6AXB2_9BURK</name>
<proteinExistence type="predicted"/>